<keyword evidence="1" id="KW-0175">Coiled coil</keyword>
<organism evidence="2 3">
    <name type="scientific">Sulfuracidifex tepidarius</name>
    <dbReference type="NCBI Taxonomy" id="1294262"/>
    <lineage>
        <taxon>Archaea</taxon>
        <taxon>Thermoproteota</taxon>
        <taxon>Thermoprotei</taxon>
        <taxon>Sulfolobales</taxon>
        <taxon>Sulfolobaceae</taxon>
        <taxon>Sulfuracidifex</taxon>
    </lineage>
</organism>
<evidence type="ECO:0000313" key="2">
    <source>
        <dbReference type="EMBL" id="BBG25633.1"/>
    </source>
</evidence>
<protein>
    <submittedName>
        <fullName evidence="2">Uncharacterized protein</fullName>
    </submittedName>
</protein>
<reference evidence="3" key="1">
    <citation type="submission" date="2018-09" db="EMBL/GenBank/DDBJ databases">
        <title>Complete Genome Sequencing of Sulfolobus sp. JCM 16834.</title>
        <authorList>
            <person name="Kato S."/>
            <person name="Itoh T."/>
            <person name="Ohkuma M."/>
        </authorList>
    </citation>
    <scope>NUCLEOTIDE SEQUENCE [LARGE SCALE GENOMIC DNA]</scope>
    <source>
        <strain evidence="3">IC-007</strain>
    </source>
</reference>
<evidence type="ECO:0000256" key="1">
    <source>
        <dbReference type="SAM" id="Coils"/>
    </source>
</evidence>
<sequence length="173" mass="19805">MDKETVLQLIKDTYHKEGKPVSLSRLKKRLGIRDSSELLKALAELKNENKVSEKTSGSGKSFSPVMTEKADDVIKTLMNEVKSLKEEVRELKESKAKVDYASFDEAYQRISDSLGYASLERIRIELGMSKEDFYSKFRRHIEENYEMIAGGDDGYVRKGVLFGIIKRKKGEKK</sequence>
<accession>A0A510DZG2</accession>
<dbReference type="AlphaFoldDB" id="A0A510DZG2"/>
<name>A0A510DZG2_9CREN</name>
<dbReference type="GeneID" id="41716652"/>
<feature type="coiled-coil region" evidence="1">
    <location>
        <begin position="35"/>
        <end position="101"/>
    </location>
</feature>
<dbReference type="Proteomes" id="UP000325030">
    <property type="component" value="Chromosome"/>
</dbReference>
<gene>
    <name evidence="2" type="ORF">IC007_0138</name>
</gene>
<dbReference type="EMBL" id="AP018930">
    <property type="protein sequence ID" value="BBG25633.1"/>
    <property type="molecule type" value="Genomic_DNA"/>
</dbReference>
<proteinExistence type="predicted"/>
<evidence type="ECO:0000313" key="3">
    <source>
        <dbReference type="Proteomes" id="UP000325030"/>
    </source>
</evidence>
<dbReference type="RefSeq" id="WP_149564568.1">
    <property type="nucleotide sequence ID" value="NZ_AP018930.1"/>
</dbReference>